<protein>
    <submittedName>
        <fullName evidence="4">Helix-turn-helix transcriptional regulator</fullName>
    </submittedName>
</protein>
<keyword evidence="5" id="KW-1185">Reference proteome</keyword>
<accession>A0A367F0J9</accession>
<dbReference type="GO" id="GO:0006355">
    <property type="term" value="P:regulation of DNA-templated transcription"/>
    <property type="evidence" value="ECO:0007669"/>
    <property type="project" value="InterPro"/>
</dbReference>
<dbReference type="SUPFAM" id="SSF52540">
    <property type="entry name" value="P-loop containing nucleoside triphosphate hydrolases"/>
    <property type="match status" value="1"/>
</dbReference>
<dbReference type="CDD" id="cd06170">
    <property type="entry name" value="LuxR_C_like"/>
    <property type="match status" value="1"/>
</dbReference>
<reference evidence="4 5" key="1">
    <citation type="submission" date="2018-06" db="EMBL/GenBank/DDBJ databases">
        <title>Streptomyces reniochalinae sp. nov. and Streptomyces diacarnus sp. nov. from marine sponges.</title>
        <authorList>
            <person name="Li L."/>
        </authorList>
    </citation>
    <scope>NUCLEOTIDE SEQUENCE [LARGE SCALE GENOMIC DNA]</scope>
    <source>
        <strain evidence="4 5">LHW51701</strain>
    </source>
</reference>
<dbReference type="PANTHER" id="PTHR43214">
    <property type="entry name" value="TWO-COMPONENT RESPONSE REGULATOR"/>
    <property type="match status" value="1"/>
</dbReference>
<dbReference type="InterPro" id="IPR016032">
    <property type="entry name" value="Sig_transdc_resp-reg_C-effctor"/>
</dbReference>
<dbReference type="InterPro" id="IPR036388">
    <property type="entry name" value="WH-like_DNA-bd_sf"/>
</dbReference>
<keyword evidence="1" id="KW-0238">DNA-binding</keyword>
<dbReference type="Pfam" id="PF00196">
    <property type="entry name" value="GerE"/>
    <property type="match status" value="1"/>
</dbReference>
<dbReference type="Proteomes" id="UP000252914">
    <property type="component" value="Unassembled WGS sequence"/>
</dbReference>
<evidence type="ECO:0000313" key="4">
    <source>
        <dbReference type="EMBL" id="RCG22990.1"/>
    </source>
</evidence>
<sequence>MAGLYGRGRELGLVRTLLARANGPGTGLLIVTGGRGAGKSTFLASASRLAAGSGLEVVQLNAAGLSGVSLRYLLEELREEPLAEFVARWQGWVDFHAPGGSPRGAVVVALDDVDWCRSAESALRIVRRADARSARPLVVVLACPDDVTEQAAAPAAEPATAWDGEPVHRHDDQSLAVLCCRLLPLPREAIERLAAEVLGIPPGPEIMEVCSYAGGVPARLMRVLTGLLEAGVDTAPDGTARPHRWGVLPPQARALASGRLTSVSESTRRMLDIASVLGQSFDLEALSAVLGHSPLSLLPAIREARDAGVLTEEGSLPAFKDLLVWQAVRETVPRPVRGAILRDVGHRLLACGGADELSAGYLLRAAENGDRRAALSLPEAVARRARDDPVAASDVAAQALRLPLLEEDGRVRLVRIKAAGLAVRGLLSEAVHCLDEALKRPLGPGSAGLLHARLGAVHLCAGDLAAAAAQARQVLSRAGRPRAPRETALLLDCCSSRWGNARREPWPAADRRDNRKDADRPRCADPDVAGSHRTWCEGRVAESLDMLHESSASGPAPSWGDRVAATFAGAARVQYLVSLRGFAEAEAELREAEARADASGGRGWHAMTGSLRALLQLEQGKVSAAGTAAEAALDLSRQYGTGALAPLARAVLAVASLRRVDIPAAVRQAEFLDAALTGHRSSWTTPSALWAVLLVTEARQGPRAAVRMAERRLSEGASPYGLLLHAPYTAPWLVRTALAAKLPEFAAEASAAAGFLVRNNPGRQVLGAAAEHARGLLRGDTAALRRAADLHQDPWSRAQAQEDLAGLCEDRNTAVHHLERAVGAYVRSGAPRDAARVRHSLRERGVRKRHWKCADRPVQGWAALTETERTIARLVATGMTNRQAAEQMSLSHHTVNYHLRSIYRKLDITSRVKLAAMVHA</sequence>
<dbReference type="PROSITE" id="PS50043">
    <property type="entry name" value="HTH_LUXR_2"/>
    <property type="match status" value="1"/>
</dbReference>
<dbReference type="PANTHER" id="PTHR43214:SF42">
    <property type="entry name" value="TRANSCRIPTIONAL REGULATORY PROTEIN DESR"/>
    <property type="match status" value="1"/>
</dbReference>
<dbReference type="EMBL" id="QOIN01000043">
    <property type="protein sequence ID" value="RCG22990.1"/>
    <property type="molecule type" value="Genomic_DNA"/>
</dbReference>
<dbReference type="InterPro" id="IPR000792">
    <property type="entry name" value="Tscrpt_reg_LuxR_C"/>
</dbReference>
<feature type="compositionally biased region" description="Basic and acidic residues" evidence="2">
    <location>
        <begin position="504"/>
        <end position="525"/>
    </location>
</feature>
<dbReference type="Gene3D" id="1.10.10.10">
    <property type="entry name" value="Winged helix-like DNA-binding domain superfamily/Winged helix DNA-binding domain"/>
    <property type="match status" value="1"/>
</dbReference>
<dbReference type="AlphaFoldDB" id="A0A367F0J9"/>
<organism evidence="4 5">
    <name type="scientific">Streptomyces diacarni</name>
    <dbReference type="NCBI Taxonomy" id="2800381"/>
    <lineage>
        <taxon>Bacteria</taxon>
        <taxon>Bacillati</taxon>
        <taxon>Actinomycetota</taxon>
        <taxon>Actinomycetes</taxon>
        <taxon>Kitasatosporales</taxon>
        <taxon>Streptomycetaceae</taxon>
        <taxon>Streptomyces</taxon>
    </lineage>
</organism>
<gene>
    <name evidence="4" type="ORF">DTL70_14920</name>
</gene>
<evidence type="ECO:0000256" key="2">
    <source>
        <dbReference type="SAM" id="MobiDB-lite"/>
    </source>
</evidence>
<dbReference type="GO" id="GO:0003677">
    <property type="term" value="F:DNA binding"/>
    <property type="evidence" value="ECO:0007669"/>
    <property type="project" value="UniProtKB-KW"/>
</dbReference>
<feature type="domain" description="HTH luxR-type" evidence="3">
    <location>
        <begin position="857"/>
        <end position="920"/>
    </location>
</feature>
<dbReference type="SUPFAM" id="SSF46894">
    <property type="entry name" value="C-terminal effector domain of the bipartite response regulators"/>
    <property type="match status" value="1"/>
</dbReference>
<proteinExistence type="predicted"/>
<dbReference type="InterPro" id="IPR039420">
    <property type="entry name" value="WalR-like"/>
</dbReference>
<dbReference type="PRINTS" id="PR00038">
    <property type="entry name" value="HTHLUXR"/>
</dbReference>
<name>A0A367F0J9_9ACTN</name>
<evidence type="ECO:0000256" key="1">
    <source>
        <dbReference type="ARBA" id="ARBA00023125"/>
    </source>
</evidence>
<dbReference type="InterPro" id="IPR027417">
    <property type="entry name" value="P-loop_NTPase"/>
</dbReference>
<evidence type="ECO:0000259" key="3">
    <source>
        <dbReference type="PROSITE" id="PS50043"/>
    </source>
</evidence>
<evidence type="ECO:0000313" key="5">
    <source>
        <dbReference type="Proteomes" id="UP000252914"/>
    </source>
</evidence>
<feature type="region of interest" description="Disordered" evidence="2">
    <location>
        <begin position="504"/>
        <end position="528"/>
    </location>
</feature>
<dbReference type="SMART" id="SM00421">
    <property type="entry name" value="HTH_LUXR"/>
    <property type="match status" value="1"/>
</dbReference>
<comment type="caution">
    <text evidence="4">The sequence shown here is derived from an EMBL/GenBank/DDBJ whole genome shotgun (WGS) entry which is preliminary data.</text>
</comment>